<dbReference type="AlphaFoldDB" id="A0A378J845"/>
<feature type="coiled-coil region" evidence="4">
    <location>
        <begin position="181"/>
        <end position="267"/>
    </location>
</feature>
<dbReference type="GO" id="GO:0003700">
    <property type="term" value="F:DNA-binding transcription factor activity"/>
    <property type="evidence" value="ECO:0007669"/>
    <property type="project" value="InterPro"/>
</dbReference>
<dbReference type="SUPFAM" id="SSF57959">
    <property type="entry name" value="Leucine zipper domain"/>
    <property type="match status" value="1"/>
</dbReference>
<evidence type="ECO:0000313" key="7">
    <source>
        <dbReference type="Proteomes" id="UP000254677"/>
    </source>
</evidence>
<organism evidence="6 7">
    <name type="scientific">Legionella donaldsonii</name>
    <dbReference type="NCBI Taxonomy" id="45060"/>
    <lineage>
        <taxon>Bacteria</taxon>
        <taxon>Pseudomonadati</taxon>
        <taxon>Pseudomonadota</taxon>
        <taxon>Gammaproteobacteria</taxon>
        <taxon>Legionellales</taxon>
        <taxon>Legionellaceae</taxon>
        <taxon>Legionella</taxon>
    </lineage>
</organism>
<evidence type="ECO:0000256" key="4">
    <source>
        <dbReference type="SAM" id="Coils"/>
    </source>
</evidence>
<keyword evidence="7" id="KW-1185">Reference proteome</keyword>
<dbReference type="InterPro" id="IPR045314">
    <property type="entry name" value="bZIP_plant_GBF1"/>
</dbReference>
<dbReference type="SMART" id="SM00338">
    <property type="entry name" value="BRLZ"/>
    <property type="match status" value="1"/>
</dbReference>
<dbReference type="GO" id="GO:0003677">
    <property type="term" value="F:DNA binding"/>
    <property type="evidence" value="ECO:0007669"/>
    <property type="project" value="UniProtKB-KW"/>
</dbReference>
<protein>
    <submittedName>
        <fullName evidence="6">BZIP transcription factor</fullName>
    </submittedName>
</protein>
<proteinExistence type="predicted"/>
<evidence type="ECO:0000256" key="1">
    <source>
        <dbReference type="ARBA" id="ARBA00023015"/>
    </source>
</evidence>
<keyword evidence="1" id="KW-0805">Transcription regulation</keyword>
<dbReference type="RefSeq" id="WP_115222035.1">
    <property type="nucleotide sequence ID" value="NZ_CAXYJE010000002.1"/>
</dbReference>
<evidence type="ECO:0000256" key="2">
    <source>
        <dbReference type="ARBA" id="ARBA00023125"/>
    </source>
</evidence>
<dbReference type="Proteomes" id="UP000254677">
    <property type="component" value="Unassembled WGS sequence"/>
</dbReference>
<evidence type="ECO:0000259" key="5">
    <source>
        <dbReference type="PROSITE" id="PS50217"/>
    </source>
</evidence>
<dbReference type="CDD" id="cd14702">
    <property type="entry name" value="bZIP_plant_GBF1"/>
    <property type="match status" value="1"/>
</dbReference>
<dbReference type="InterPro" id="IPR046347">
    <property type="entry name" value="bZIP_sf"/>
</dbReference>
<feature type="domain" description="BZIP" evidence="5">
    <location>
        <begin position="201"/>
        <end position="264"/>
    </location>
</feature>
<sequence>MLEFYQTQQATQHFLTMFLDLHPHDFPSKDDLIALTSLQSSLLEFLIGALKNPSSTPEISMKVWEDYSRNYREQQRLLAPVVSAEYAELYLPELVLPAAQIKEEEEEVLAQGSIGFQVNEPLFINNSFFKFETDSSSQQPSITSANDRVMRSNPHRRLVGPYAFFPLPEKTDKTSREGEKYALYEQQVENLKERKGSLSVEEKQELRRLSNLLSARKSRVRKKDHLHELEIEIVEIKKENEALEATCQALSSEQQMLKRELAQLMSMVAQAGIDPENWLQQVMVSPVKNEEESYYTPFQPD</sequence>
<keyword evidence="4" id="KW-0175">Coiled coil</keyword>
<evidence type="ECO:0000313" key="6">
    <source>
        <dbReference type="EMBL" id="STX43912.1"/>
    </source>
</evidence>
<dbReference type="InterPro" id="IPR004827">
    <property type="entry name" value="bZIP"/>
</dbReference>
<dbReference type="OrthoDB" id="9919611at2"/>
<gene>
    <name evidence="6" type="ORF">NCTC13292_02458</name>
</gene>
<dbReference type="Pfam" id="PF00170">
    <property type="entry name" value="bZIP_1"/>
    <property type="match status" value="1"/>
</dbReference>
<dbReference type="PROSITE" id="PS50217">
    <property type="entry name" value="BZIP"/>
    <property type="match status" value="1"/>
</dbReference>
<dbReference type="Gene3D" id="1.20.5.170">
    <property type="match status" value="1"/>
</dbReference>
<keyword evidence="3" id="KW-0804">Transcription</keyword>
<accession>A0A378J845</accession>
<keyword evidence="2" id="KW-0238">DNA-binding</keyword>
<dbReference type="EMBL" id="UGOA01000001">
    <property type="protein sequence ID" value="STX43912.1"/>
    <property type="molecule type" value="Genomic_DNA"/>
</dbReference>
<evidence type="ECO:0000256" key="3">
    <source>
        <dbReference type="ARBA" id="ARBA00023163"/>
    </source>
</evidence>
<reference evidence="6 7" key="1">
    <citation type="submission" date="2018-06" db="EMBL/GenBank/DDBJ databases">
        <authorList>
            <consortium name="Pathogen Informatics"/>
            <person name="Doyle S."/>
        </authorList>
    </citation>
    <scope>NUCLEOTIDE SEQUENCE [LARGE SCALE GENOMIC DNA]</scope>
    <source>
        <strain evidence="6 7">NCTC13292</strain>
    </source>
</reference>
<name>A0A378J845_9GAMM</name>